<evidence type="ECO:0000256" key="1">
    <source>
        <dbReference type="SAM" id="Phobius"/>
    </source>
</evidence>
<dbReference type="Pfam" id="PF13191">
    <property type="entry name" value="AAA_16"/>
    <property type="match status" value="1"/>
</dbReference>
<feature type="transmembrane region" description="Helical" evidence="1">
    <location>
        <begin position="32"/>
        <end position="52"/>
    </location>
</feature>
<dbReference type="Proteomes" id="UP000239209">
    <property type="component" value="Unassembled WGS sequence"/>
</dbReference>
<keyword evidence="1" id="KW-1133">Transmembrane helix</keyword>
<dbReference type="Gene3D" id="3.40.50.300">
    <property type="entry name" value="P-loop containing nucleotide triphosphate hydrolases"/>
    <property type="match status" value="1"/>
</dbReference>
<dbReference type="AlphaFoldDB" id="A0A2T0RWZ9"/>
<name>A0A2T0RWZ9_9ACTN</name>
<dbReference type="PANTHER" id="PTHR47691:SF3">
    <property type="entry name" value="HTH-TYPE TRANSCRIPTIONAL REGULATOR RV0890C-RELATED"/>
    <property type="match status" value="1"/>
</dbReference>
<comment type="caution">
    <text evidence="3">The sequence shown here is derived from an EMBL/GenBank/DDBJ whole genome shotgun (WGS) entry which is preliminary data.</text>
</comment>
<keyword evidence="1" id="KW-0812">Transmembrane</keyword>
<dbReference type="OrthoDB" id="3293437at2"/>
<dbReference type="RefSeq" id="WP_106128912.1">
    <property type="nucleotide sequence ID" value="NZ_PVZG01000012.1"/>
</dbReference>
<evidence type="ECO:0000313" key="4">
    <source>
        <dbReference type="Proteomes" id="UP000239209"/>
    </source>
</evidence>
<proteinExistence type="predicted"/>
<sequence length="758" mass="83492">MDAGAGRLVAFAAAPFAAALVAAVLLDRFPWWLTGTLALCTVGTSGLGTWVPRPRLRGERGRLPPSNLPPPPTNLIGRSAYATSLAAHLTAADGRSRRLAVVAGEPGIGKTAFALHVAHDVAREFPGGELFFRFDPADKRIVRHVRQRIIAALSTGDALPFWPWQQRSQYRRLFSRLGRDNELLIVFDDVRRARHLRALLPASPWCAVVVTTRTELGGLPATREFVLHQLELPAAVEMLGAIIGPGRVRAEPAFAQRIVAAARCRPLAVQLVGMALANRPNIRLAVAHDRMRAGTGGHPPTGDTALDLSHAMLTKKEQRALMAVGLFGRPGHRFAPWELAALMAGDLRSARETEESQEREAWRLCDRLTDAGLLERHSPDAVGVQLFRPLERVELYAQQLAGRTLTEQERSARRTALQVRRSRRRQPAAHAGGEIFEQLNRTFEQGRISRAFKDARDQVSLARDKNAGAAEAEATTMLAELHAELGGLEEHDDLVVDPLASGFPPARLRALRIRARIRRRRRDLEGAGADLEAARRLNVDLSDPVEEVRRLQEAAIVAALGPEPQRGLQLLDGAAELSNEHQDQWAGIAYARSWVLVNLDRPGDAQREAADGERQARRTGQRLWAVWLTYQQGYCRAEARADDEVNLLAGRALEEFGEMRHRYGAAHCRLLLGRVALARDEHRRAGALLGEALAGFRYCDDTWIEAVTAEYLARALDGAGRSDAAAELLQDAHDLFAAIGADDRARVVRASLRAREKR</sequence>
<dbReference type="InterPro" id="IPR027417">
    <property type="entry name" value="P-loop_NTPase"/>
</dbReference>
<dbReference type="PANTHER" id="PTHR47691">
    <property type="entry name" value="REGULATOR-RELATED"/>
    <property type="match status" value="1"/>
</dbReference>
<gene>
    <name evidence="3" type="ORF">CLV70_11282</name>
</gene>
<accession>A0A2T0RWZ9</accession>
<keyword evidence="1" id="KW-0472">Membrane</keyword>
<dbReference type="GO" id="GO:0043531">
    <property type="term" value="F:ADP binding"/>
    <property type="evidence" value="ECO:0007669"/>
    <property type="project" value="InterPro"/>
</dbReference>
<feature type="transmembrane region" description="Helical" evidence="1">
    <location>
        <begin position="7"/>
        <end position="26"/>
    </location>
</feature>
<reference evidence="3 4" key="1">
    <citation type="submission" date="2018-03" db="EMBL/GenBank/DDBJ databases">
        <title>Genomic Encyclopedia of Archaeal and Bacterial Type Strains, Phase II (KMG-II): from individual species to whole genera.</title>
        <authorList>
            <person name="Goeker M."/>
        </authorList>
    </citation>
    <scope>NUCLEOTIDE SEQUENCE [LARGE SCALE GENOMIC DNA]</scope>
    <source>
        <strain evidence="3 4">DSM 45348</strain>
    </source>
</reference>
<feature type="domain" description="Orc1-like AAA ATPase" evidence="2">
    <location>
        <begin position="75"/>
        <end position="195"/>
    </location>
</feature>
<dbReference type="SUPFAM" id="SSF52540">
    <property type="entry name" value="P-loop containing nucleoside triphosphate hydrolases"/>
    <property type="match status" value="1"/>
</dbReference>
<evidence type="ECO:0000259" key="2">
    <source>
        <dbReference type="Pfam" id="PF13191"/>
    </source>
</evidence>
<dbReference type="InterPro" id="IPR041664">
    <property type="entry name" value="AAA_16"/>
</dbReference>
<dbReference type="EMBL" id="PVZG01000012">
    <property type="protein sequence ID" value="PRY25716.1"/>
    <property type="molecule type" value="Genomic_DNA"/>
</dbReference>
<keyword evidence="4" id="KW-1185">Reference proteome</keyword>
<organism evidence="3 4">
    <name type="scientific">Pseudosporangium ferrugineum</name>
    <dbReference type="NCBI Taxonomy" id="439699"/>
    <lineage>
        <taxon>Bacteria</taxon>
        <taxon>Bacillati</taxon>
        <taxon>Actinomycetota</taxon>
        <taxon>Actinomycetes</taxon>
        <taxon>Micromonosporales</taxon>
        <taxon>Micromonosporaceae</taxon>
        <taxon>Pseudosporangium</taxon>
    </lineage>
</organism>
<evidence type="ECO:0000313" key="3">
    <source>
        <dbReference type="EMBL" id="PRY25716.1"/>
    </source>
</evidence>
<protein>
    <submittedName>
        <fullName evidence="3">NB-ARC domain-containing protein</fullName>
    </submittedName>
</protein>